<evidence type="ECO:0000313" key="5">
    <source>
        <dbReference type="Proteomes" id="UP000580250"/>
    </source>
</evidence>
<feature type="compositionally biased region" description="Polar residues" evidence="3">
    <location>
        <begin position="1"/>
        <end position="12"/>
    </location>
</feature>
<dbReference type="SMART" id="SM00364">
    <property type="entry name" value="LRR_BAC"/>
    <property type="match status" value="6"/>
</dbReference>
<sequence>MEQRDSNLNLDNYNEKQMEEGESSNSFVNLEVDLSQRYVETIPLTPFVGDCAPYKEYDRIISLNLSTNRFIHFPLLVCQFKNLRRLDISNNQLASLPKDFSSLKCLTQLSLRNNLLECLPFEFQQLKLLEELNISGNLLEQFPFELLQLKQLRILYLGGNLIEYIPAAIAKLKNLKILYVGGNRLIAVPDSIGALSELTSLGLADNRLESIPTSIANLHKLTTLSLHNNKIKVLPPGIARLKNLEQLSLRNNPLVTDFVNEILLEPPTLKELAARIVKIRFSINIYRNLIPLELVNYLNTANQCVNPKCKGVYFESCSELVKFVDFCGKYRVPLLHYLCSSKCSTIEPAYAYTSSSSAESDDDQRPMSSTYAKEKMKKVLLG</sequence>
<dbReference type="SMART" id="SM00365">
    <property type="entry name" value="LRR_SD22"/>
    <property type="match status" value="5"/>
</dbReference>
<feature type="region of interest" description="Disordered" evidence="3">
    <location>
        <begin position="356"/>
        <end position="382"/>
    </location>
</feature>
<gene>
    <name evidence="4" type="ORF">MENT_LOCUS17481</name>
</gene>
<dbReference type="PROSITE" id="PS51450">
    <property type="entry name" value="LRR"/>
    <property type="match status" value="2"/>
</dbReference>
<dbReference type="PANTHER" id="PTHR48051">
    <property type="match status" value="1"/>
</dbReference>
<dbReference type="PANTHER" id="PTHR48051:SF46">
    <property type="entry name" value="LEUCINE RICH REPEAT-CONTAINING DOMAIN PROTEIN"/>
    <property type="match status" value="1"/>
</dbReference>
<dbReference type="Proteomes" id="UP000580250">
    <property type="component" value="Unassembled WGS sequence"/>
</dbReference>
<dbReference type="InterPro" id="IPR050216">
    <property type="entry name" value="LRR_domain-containing"/>
</dbReference>
<organism evidence="4 5">
    <name type="scientific">Meloidogyne enterolobii</name>
    <name type="common">Root-knot nematode worm</name>
    <name type="synonym">Meloidogyne mayaguensis</name>
    <dbReference type="NCBI Taxonomy" id="390850"/>
    <lineage>
        <taxon>Eukaryota</taxon>
        <taxon>Metazoa</taxon>
        <taxon>Ecdysozoa</taxon>
        <taxon>Nematoda</taxon>
        <taxon>Chromadorea</taxon>
        <taxon>Rhabditida</taxon>
        <taxon>Tylenchina</taxon>
        <taxon>Tylenchomorpha</taxon>
        <taxon>Tylenchoidea</taxon>
        <taxon>Meloidogynidae</taxon>
        <taxon>Meloidogyninae</taxon>
        <taxon>Meloidogyne</taxon>
    </lineage>
</organism>
<reference evidence="4 5" key="1">
    <citation type="submission" date="2020-08" db="EMBL/GenBank/DDBJ databases">
        <authorList>
            <person name="Koutsovoulos G."/>
            <person name="Danchin GJ E."/>
        </authorList>
    </citation>
    <scope>NUCLEOTIDE SEQUENCE [LARGE SCALE GENOMIC DNA]</scope>
</reference>
<comment type="caution">
    <text evidence="4">The sequence shown here is derived from an EMBL/GenBank/DDBJ whole genome shotgun (WGS) entry which is preliminary data.</text>
</comment>
<evidence type="ECO:0000313" key="4">
    <source>
        <dbReference type="EMBL" id="CAD2165919.1"/>
    </source>
</evidence>
<evidence type="ECO:0000256" key="3">
    <source>
        <dbReference type="SAM" id="MobiDB-lite"/>
    </source>
</evidence>
<dbReference type="AlphaFoldDB" id="A0A6V7UUU1"/>
<accession>A0A6V7UUU1</accession>
<dbReference type="EMBL" id="CAJEWN010000113">
    <property type="protein sequence ID" value="CAD2165919.1"/>
    <property type="molecule type" value="Genomic_DNA"/>
</dbReference>
<proteinExistence type="predicted"/>
<dbReference type="OrthoDB" id="1053178at2759"/>
<dbReference type="InterPro" id="IPR001611">
    <property type="entry name" value="Leu-rich_rpt"/>
</dbReference>
<name>A0A6V7UUU1_MELEN</name>
<dbReference type="Pfam" id="PF13855">
    <property type="entry name" value="LRR_8"/>
    <property type="match status" value="2"/>
</dbReference>
<keyword evidence="1" id="KW-0433">Leucine-rich repeat</keyword>
<dbReference type="InterPro" id="IPR032675">
    <property type="entry name" value="LRR_dom_sf"/>
</dbReference>
<dbReference type="InterPro" id="IPR003591">
    <property type="entry name" value="Leu-rich_rpt_typical-subtyp"/>
</dbReference>
<dbReference type="SMART" id="SM00369">
    <property type="entry name" value="LRR_TYP"/>
    <property type="match status" value="7"/>
</dbReference>
<dbReference type="SUPFAM" id="SSF52058">
    <property type="entry name" value="L domain-like"/>
    <property type="match status" value="1"/>
</dbReference>
<protein>
    <submittedName>
        <fullName evidence="4">Uncharacterized protein</fullName>
    </submittedName>
</protein>
<feature type="region of interest" description="Disordered" evidence="3">
    <location>
        <begin position="1"/>
        <end position="24"/>
    </location>
</feature>
<dbReference type="GO" id="GO:0005737">
    <property type="term" value="C:cytoplasm"/>
    <property type="evidence" value="ECO:0007669"/>
    <property type="project" value="TreeGrafter"/>
</dbReference>
<evidence type="ECO:0000256" key="1">
    <source>
        <dbReference type="ARBA" id="ARBA00022614"/>
    </source>
</evidence>
<evidence type="ECO:0000256" key="2">
    <source>
        <dbReference type="ARBA" id="ARBA00022737"/>
    </source>
</evidence>
<keyword evidence="2" id="KW-0677">Repeat</keyword>
<dbReference type="Gene3D" id="3.80.10.10">
    <property type="entry name" value="Ribonuclease Inhibitor"/>
    <property type="match status" value="1"/>
</dbReference>